<dbReference type="PANTHER" id="PTHR31299">
    <property type="entry name" value="ESTERASE, PUTATIVE (AFU_ORTHOLOGUE AFUA_1G05850)-RELATED"/>
    <property type="match status" value="1"/>
</dbReference>
<sequence>MTHTAPTYATLDEWIEREALQFSLSSPTAFNAAVDKMLASLGNSVELLGLGEALHGGEDILTLRNRLFERLVTAHGYSAIAVESSFPKGWLTNEYVAGRGPQSYAEVEESGFSHGFGRLEANRELIEWMRSYNAKPSHQVKLKFYGFDSPTEMYGSDSPRQVLHFVLDYLTPLDSDSGLEHRSRIEPLLGQDAAWENPATLIDPTKSIGLSEVATALRMETEELISTLQIQRPELVARSDEERYLEAVHYAMMARQLLNYHANLAQTSDKRFIRLLGMRDALMADNLVYIVSRERRRGKVLAFAHNSHLQRGKAQLSLPTQLGPDVHIWWPAGAHLEQMLGPRYVIIGTGLGSSEPNGIARPEANTLEARLTAVPGPGRFIPTHKGQGLPASDIAALPARTASKKNPSYFPLSPESLVNFDWLAVLDSTAYTRGAPVLPDQK</sequence>
<dbReference type="Pfam" id="PF05139">
    <property type="entry name" value="Erythro_esteras"/>
    <property type="match status" value="1"/>
</dbReference>
<keyword evidence="2" id="KW-1185">Reference proteome</keyword>
<dbReference type="Proteomes" id="UP000290365">
    <property type="component" value="Chromosome"/>
</dbReference>
<dbReference type="InterPro" id="IPR052036">
    <property type="entry name" value="Hydrolase/PRTase-associated"/>
</dbReference>
<dbReference type="AlphaFoldDB" id="A0A4V0YYM7"/>
<dbReference type="KEGG" id="kbs:EPA93_12390"/>
<dbReference type="Gene3D" id="3.30.1870.10">
    <property type="entry name" value="EreA-like, domain 2"/>
    <property type="match status" value="1"/>
</dbReference>
<accession>A0A4V0YYM7</accession>
<dbReference type="InterPro" id="IPR007815">
    <property type="entry name" value="Emycin_Estase"/>
</dbReference>
<reference evidence="1 2" key="1">
    <citation type="submission" date="2019-01" db="EMBL/GenBank/DDBJ databases">
        <title>Ktedonosporobacter rubrisoli SCAWS-G2.</title>
        <authorList>
            <person name="Huang Y."/>
            <person name="Yan B."/>
        </authorList>
    </citation>
    <scope>NUCLEOTIDE SEQUENCE [LARGE SCALE GENOMIC DNA]</scope>
    <source>
        <strain evidence="1 2">SCAWS-G2</strain>
    </source>
</reference>
<proteinExistence type="predicted"/>
<organism evidence="1 2">
    <name type="scientific">Ktedonosporobacter rubrisoli</name>
    <dbReference type="NCBI Taxonomy" id="2509675"/>
    <lineage>
        <taxon>Bacteria</taxon>
        <taxon>Bacillati</taxon>
        <taxon>Chloroflexota</taxon>
        <taxon>Ktedonobacteria</taxon>
        <taxon>Ktedonobacterales</taxon>
        <taxon>Ktedonosporobacteraceae</taxon>
        <taxon>Ktedonosporobacter</taxon>
    </lineage>
</organism>
<evidence type="ECO:0000313" key="2">
    <source>
        <dbReference type="Proteomes" id="UP000290365"/>
    </source>
</evidence>
<name>A0A4V0YYM7_KTERU</name>
<dbReference type="RefSeq" id="WP_129887825.1">
    <property type="nucleotide sequence ID" value="NZ_CP035758.1"/>
</dbReference>
<evidence type="ECO:0000313" key="1">
    <source>
        <dbReference type="EMBL" id="QBD76761.1"/>
    </source>
</evidence>
<dbReference type="GO" id="GO:0046677">
    <property type="term" value="P:response to antibiotic"/>
    <property type="evidence" value="ECO:0007669"/>
    <property type="project" value="InterPro"/>
</dbReference>
<dbReference type="SUPFAM" id="SSF159501">
    <property type="entry name" value="EreA/ChaN-like"/>
    <property type="match status" value="1"/>
</dbReference>
<protein>
    <submittedName>
        <fullName evidence="1">Erythromycin esterase family protein</fullName>
    </submittedName>
</protein>
<dbReference type="PANTHER" id="PTHR31299:SF0">
    <property type="entry name" value="ESTERASE, PUTATIVE (AFU_ORTHOLOGUE AFUA_1G05850)-RELATED"/>
    <property type="match status" value="1"/>
</dbReference>
<gene>
    <name evidence="1" type="ORF">EPA93_12390</name>
</gene>
<dbReference type="CDD" id="cd14728">
    <property type="entry name" value="Ere-like"/>
    <property type="match status" value="1"/>
</dbReference>
<dbReference type="Gene3D" id="1.20.1440.30">
    <property type="entry name" value="Biosynthetic Protein domain"/>
    <property type="match status" value="1"/>
</dbReference>
<dbReference type="Gene3D" id="3.40.1660.10">
    <property type="entry name" value="EreA-like (biosynthetic domain)"/>
    <property type="match status" value="1"/>
</dbReference>
<dbReference type="OrthoDB" id="9810066at2"/>
<dbReference type="EMBL" id="CP035758">
    <property type="protein sequence ID" value="QBD76761.1"/>
    <property type="molecule type" value="Genomic_DNA"/>
</dbReference>